<name>A0A7J9UYX0_9MICO</name>
<comment type="caution">
    <text evidence="2">The sequence shown here is derived from an EMBL/GenBank/DDBJ whole genome shotgun (WGS) entry which is preliminary data.</text>
</comment>
<organism evidence="2 3">
    <name type="scientific">Georgenia ruanii</name>
    <dbReference type="NCBI Taxonomy" id="348442"/>
    <lineage>
        <taxon>Bacteria</taxon>
        <taxon>Bacillati</taxon>
        <taxon>Actinomycetota</taxon>
        <taxon>Actinomycetes</taxon>
        <taxon>Micrococcales</taxon>
        <taxon>Bogoriellaceae</taxon>
        <taxon>Georgenia</taxon>
    </lineage>
</organism>
<protein>
    <submittedName>
        <fullName evidence="2">Type II secretion protein F</fullName>
    </submittedName>
</protein>
<keyword evidence="3" id="KW-1185">Reference proteome</keyword>
<evidence type="ECO:0000313" key="2">
    <source>
        <dbReference type="EMBL" id="MPV89839.1"/>
    </source>
</evidence>
<evidence type="ECO:0000313" key="3">
    <source>
        <dbReference type="Proteomes" id="UP000429644"/>
    </source>
</evidence>
<reference evidence="2 3" key="1">
    <citation type="submission" date="2019-10" db="EMBL/GenBank/DDBJ databases">
        <title>Georgenia wutianyii sp. nov. and Georgenia yuyongxinii sp. nov. isolated from plateau pika (Ochotona curzoniae) in the Qinghai-Tibet plateau of China.</title>
        <authorList>
            <person name="Tian Z."/>
        </authorList>
    </citation>
    <scope>NUCLEOTIDE SEQUENCE [LARGE SCALE GENOMIC DNA]</scope>
    <source>
        <strain evidence="2 3">JCM 15130</strain>
    </source>
</reference>
<accession>A0A7J9UYX0</accession>
<dbReference type="EMBL" id="WHPD01003083">
    <property type="protein sequence ID" value="MPV89839.1"/>
    <property type="molecule type" value="Genomic_DNA"/>
</dbReference>
<dbReference type="Proteomes" id="UP000429644">
    <property type="component" value="Unassembled WGS sequence"/>
</dbReference>
<proteinExistence type="predicted"/>
<dbReference type="AlphaFoldDB" id="A0A7J9UYX0"/>
<dbReference type="OrthoDB" id="3267750at2"/>
<evidence type="ECO:0000256" key="1">
    <source>
        <dbReference type="SAM" id="MobiDB-lite"/>
    </source>
</evidence>
<sequence>MGLLVAVASWLLLAPPRPPRRARAGRVRRPAWRDRRRPGRPAEVDLGVLVTEVATRLRTGAPVERAWAETLARSGLSAREPTRTGVLGEGGVPLPLERLAAGGAGRAGRSRSGRSRARDGPRLGAAAIAALPGALAACRLTHELGAPLAQVLERCAQGLTEAGHARAARAVALAGPRATARLLGWLPLVGLALGAAVGADPVAVLLDGRLGTACLVAGAALVVAGRRWVRALERAASAAADAGAP</sequence>
<gene>
    <name evidence="2" type="ORF">GB882_14280</name>
</gene>
<feature type="region of interest" description="Disordered" evidence="1">
    <location>
        <begin position="19"/>
        <end position="38"/>
    </location>
</feature>